<dbReference type="Gene3D" id="1.25.40.10">
    <property type="entry name" value="Tetratricopeptide repeat domain"/>
    <property type="match status" value="1"/>
</dbReference>
<dbReference type="InterPro" id="IPR011990">
    <property type="entry name" value="TPR-like_helical_dom_sf"/>
</dbReference>
<dbReference type="GO" id="GO:0003723">
    <property type="term" value="F:RNA binding"/>
    <property type="evidence" value="ECO:0007669"/>
    <property type="project" value="InterPro"/>
</dbReference>
<evidence type="ECO:0008006" key="5">
    <source>
        <dbReference type="Google" id="ProtNLM"/>
    </source>
</evidence>
<evidence type="ECO:0000313" key="4">
    <source>
        <dbReference type="Proteomes" id="UP001164929"/>
    </source>
</evidence>
<reference evidence="3" key="1">
    <citation type="journal article" date="2023" name="Mol. Ecol. Resour.">
        <title>Chromosome-level genome assembly of a triploid poplar Populus alba 'Berolinensis'.</title>
        <authorList>
            <person name="Chen S."/>
            <person name="Yu Y."/>
            <person name="Wang X."/>
            <person name="Wang S."/>
            <person name="Zhang T."/>
            <person name="Zhou Y."/>
            <person name="He R."/>
            <person name="Meng N."/>
            <person name="Wang Y."/>
            <person name="Liu W."/>
            <person name="Liu Z."/>
            <person name="Liu J."/>
            <person name="Guo Q."/>
            <person name="Huang H."/>
            <person name="Sederoff R.R."/>
            <person name="Wang G."/>
            <person name="Qu G."/>
            <person name="Chen S."/>
        </authorList>
    </citation>
    <scope>NUCLEOTIDE SEQUENCE</scope>
    <source>
        <strain evidence="3">SC-2020</strain>
    </source>
</reference>
<feature type="region of interest" description="Disordered" evidence="2">
    <location>
        <begin position="184"/>
        <end position="209"/>
    </location>
</feature>
<proteinExistence type="predicted"/>
<dbReference type="Proteomes" id="UP001164929">
    <property type="component" value="Chromosome 12"/>
</dbReference>
<dbReference type="InterPro" id="IPR046960">
    <property type="entry name" value="PPR_At4g14850-like_plant"/>
</dbReference>
<comment type="caution">
    <text evidence="3">The sequence shown here is derived from an EMBL/GenBank/DDBJ whole genome shotgun (WGS) entry which is preliminary data.</text>
</comment>
<name>A0AAD6M123_9ROSI</name>
<organism evidence="3 4">
    <name type="scientific">Populus alba x Populus x berolinensis</name>
    <dbReference type="NCBI Taxonomy" id="444605"/>
    <lineage>
        <taxon>Eukaryota</taxon>
        <taxon>Viridiplantae</taxon>
        <taxon>Streptophyta</taxon>
        <taxon>Embryophyta</taxon>
        <taxon>Tracheophyta</taxon>
        <taxon>Spermatophyta</taxon>
        <taxon>Magnoliopsida</taxon>
        <taxon>eudicotyledons</taxon>
        <taxon>Gunneridae</taxon>
        <taxon>Pentapetalae</taxon>
        <taxon>rosids</taxon>
        <taxon>fabids</taxon>
        <taxon>Malpighiales</taxon>
        <taxon>Salicaceae</taxon>
        <taxon>Saliceae</taxon>
        <taxon>Populus</taxon>
    </lineage>
</organism>
<keyword evidence="1" id="KW-0677">Repeat</keyword>
<dbReference type="InterPro" id="IPR002885">
    <property type="entry name" value="PPR_rpt"/>
</dbReference>
<evidence type="ECO:0000256" key="2">
    <source>
        <dbReference type="SAM" id="MobiDB-lite"/>
    </source>
</evidence>
<dbReference type="AlphaFoldDB" id="A0AAD6M123"/>
<dbReference type="GO" id="GO:0009451">
    <property type="term" value="P:RNA modification"/>
    <property type="evidence" value="ECO:0007669"/>
    <property type="project" value="InterPro"/>
</dbReference>
<dbReference type="EMBL" id="JAQIZT010000012">
    <property type="protein sequence ID" value="KAJ6976991.1"/>
    <property type="molecule type" value="Genomic_DNA"/>
</dbReference>
<feature type="compositionally biased region" description="Basic and acidic residues" evidence="2">
    <location>
        <begin position="197"/>
        <end position="209"/>
    </location>
</feature>
<sequence>MKVLEQIHAHAIQLGFEQSLFVAGKGLWAVMVGFVGETNALQYIKHVSVRNTLVHVHGMFKNIETSRQLFADIPSLSGMEYYDWSIIVEVNYSLLDMYAKCGALEEAYETFDGMGKKNAVTWNTMILGLAVMALQMMHCHGGMVDEGRRFFDVVKKEYHIQPTIKPSGCMVDILGRAGLHGNVELGEQKPEPGNSDVGKHPRLMADKPL</sequence>
<evidence type="ECO:0000256" key="1">
    <source>
        <dbReference type="ARBA" id="ARBA00022737"/>
    </source>
</evidence>
<accession>A0AAD6M123</accession>
<protein>
    <recommendedName>
        <fullName evidence="5">Pentatricopeptide repeat-containing protein</fullName>
    </recommendedName>
</protein>
<dbReference type="PANTHER" id="PTHR47926">
    <property type="entry name" value="PENTATRICOPEPTIDE REPEAT-CONTAINING PROTEIN"/>
    <property type="match status" value="1"/>
</dbReference>
<keyword evidence="4" id="KW-1185">Reference proteome</keyword>
<dbReference type="Pfam" id="PF01535">
    <property type="entry name" value="PPR"/>
    <property type="match status" value="1"/>
</dbReference>
<gene>
    <name evidence="3" type="ORF">NC653_029006</name>
</gene>
<evidence type="ECO:0000313" key="3">
    <source>
        <dbReference type="EMBL" id="KAJ6976991.1"/>
    </source>
</evidence>